<evidence type="ECO:0000256" key="6">
    <source>
        <dbReference type="RuleBase" id="RU004355"/>
    </source>
</evidence>
<comment type="similarity">
    <text evidence="5 6">Belongs to the XseA family.</text>
</comment>
<dbReference type="InterPro" id="IPR003753">
    <property type="entry name" value="Exonuc_VII_L"/>
</dbReference>
<dbReference type="PANTHER" id="PTHR30008:SF0">
    <property type="entry name" value="EXODEOXYRIBONUCLEASE 7 LARGE SUBUNIT"/>
    <property type="match status" value="1"/>
</dbReference>
<comment type="function">
    <text evidence="5">Bidirectionally degrades single-stranded DNA into large acid-insoluble oligonucleotides, which are then degraded further into small acid-soluble oligonucleotides.</text>
</comment>
<dbReference type="Pfam" id="PF02601">
    <property type="entry name" value="Exonuc_VII_L"/>
    <property type="match status" value="1"/>
</dbReference>
<comment type="subcellular location">
    <subcellularLocation>
        <location evidence="5 6">Cytoplasm</location>
    </subcellularLocation>
</comment>
<gene>
    <name evidence="5 10" type="primary">xseA</name>
    <name evidence="10" type="ORF">V5R04_03145</name>
</gene>
<proteinExistence type="inferred from homology"/>
<keyword evidence="1 5" id="KW-0963">Cytoplasm</keyword>
<sequence length="417" mass="44521">MTSNSSAQSDPAPLPELAAQTTKTSPWPVRLLSAKIAEYIDKMSVVWVEGQVVQLNRRAGMSFITLRDTNQDLSLPVSIFSSALDAAGPLSEGAHVVVRAKPTFWAKRGSFQLQASEIAQLGVGDLLAKIEQLKALLAAEGLFDPQRKKPLPFLPNRVGLICGRNSEAMHDVLVNAKARWPSVQFTVREVAVQGVNAVSQVTAALSELDSNPEIDVIVIARGGGAVEDLLPFSNESLVRAASNAVTPIVSAIGHERDTPILDLVADYRASTPTDAAKRIVPNVAEELAGVDQARDRMAQAIQTMLDREQAGLTAVRSRPSLASPLSLLVPLQQALDRDRSRALSAFDRQLLTASGQVNQLRAQVTALSPAATLARGYAVVQTPTGAIVRRPEQAPVGSEISIRLELGTIDATIVPKP</sequence>
<dbReference type="EMBL" id="CP146203">
    <property type="protein sequence ID" value="XBH22238.1"/>
    <property type="molecule type" value="Genomic_DNA"/>
</dbReference>
<feature type="domain" description="OB-fold nucleic acid binding" evidence="9">
    <location>
        <begin position="28"/>
        <end position="118"/>
    </location>
</feature>
<dbReference type="EC" id="3.1.11.6" evidence="5"/>
<keyword evidence="2 5" id="KW-0540">Nuclease</keyword>
<dbReference type="GO" id="GO:0003676">
    <property type="term" value="F:nucleic acid binding"/>
    <property type="evidence" value="ECO:0007669"/>
    <property type="project" value="InterPro"/>
</dbReference>
<feature type="region of interest" description="Disordered" evidence="7">
    <location>
        <begin position="1"/>
        <end position="21"/>
    </location>
</feature>
<keyword evidence="3 5" id="KW-0378">Hydrolase</keyword>
<comment type="subunit">
    <text evidence="5">Heterooligomer composed of large and small subunits.</text>
</comment>
<comment type="catalytic activity">
    <reaction evidence="5 6">
        <text>Exonucleolytic cleavage in either 5'- to 3'- or 3'- to 5'-direction to yield nucleoside 5'-phosphates.</text>
        <dbReference type="EC" id="3.1.11.6"/>
    </reaction>
</comment>
<dbReference type="GO" id="GO:0006308">
    <property type="term" value="P:DNA catabolic process"/>
    <property type="evidence" value="ECO:0007669"/>
    <property type="project" value="UniProtKB-UniRule"/>
</dbReference>
<reference evidence="10" key="1">
    <citation type="submission" date="2024-02" db="EMBL/GenBank/DDBJ databases">
        <title>Tomenella chthoni gen. nov. sp. nov., a member of the family Jonesiaceae isolated from bat guano.</title>
        <authorList>
            <person name="Miller S.L."/>
            <person name="King J."/>
            <person name="Sankaranarayanan K."/>
            <person name="Lawson P.A."/>
        </authorList>
    </citation>
    <scope>NUCLEOTIDE SEQUENCE</scope>
    <source>
        <strain evidence="10">BS-20</strain>
    </source>
</reference>
<dbReference type="GO" id="GO:0005737">
    <property type="term" value="C:cytoplasm"/>
    <property type="evidence" value="ECO:0007669"/>
    <property type="project" value="UniProtKB-SubCell"/>
</dbReference>
<dbReference type="HAMAP" id="MF_00378">
    <property type="entry name" value="Exonuc_7_L"/>
    <property type="match status" value="1"/>
</dbReference>
<evidence type="ECO:0000256" key="3">
    <source>
        <dbReference type="ARBA" id="ARBA00022801"/>
    </source>
</evidence>
<dbReference type="GO" id="GO:0008855">
    <property type="term" value="F:exodeoxyribonuclease VII activity"/>
    <property type="evidence" value="ECO:0007669"/>
    <property type="project" value="UniProtKB-UniRule"/>
</dbReference>
<evidence type="ECO:0000259" key="8">
    <source>
        <dbReference type="Pfam" id="PF02601"/>
    </source>
</evidence>
<name>A0AAU7DWL3_9MICO</name>
<evidence type="ECO:0000256" key="1">
    <source>
        <dbReference type="ARBA" id="ARBA00022490"/>
    </source>
</evidence>
<evidence type="ECO:0000313" key="10">
    <source>
        <dbReference type="EMBL" id="XBH22238.1"/>
    </source>
</evidence>
<feature type="domain" description="Exonuclease VII large subunit C-terminal" evidence="8">
    <location>
        <begin position="142"/>
        <end position="349"/>
    </location>
</feature>
<evidence type="ECO:0000256" key="5">
    <source>
        <dbReference type="HAMAP-Rule" id="MF_00378"/>
    </source>
</evidence>
<dbReference type="Pfam" id="PF13742">
    <property type="entry name" value="tRNA_anti_2"/>
    <property type="match status" value="1"/>
</dbReference>
<evidence type="ECO:0000259" key="9">
    <source>
        <dbReference type="Pfam" id="PF13742"/>
    </source>
</evidence>
<accession>A0AAU7DWL3</accession>
<dbReference type="InterPro" id="IPR020579">
    <property type="entry name" value="Exonuc_VII_lsu_C"/>
</dbReference>
<evidence type="ECO:0000256" key="4">
    <source>
        <dbReference type="ARBA" id="ARBA00022839"/>
    </source>
</evidence>
<dbReference type="CDD" id="cd04489">
    <property type="entry name" value="ExoVII_LU_OBF"/>
    <property type="match status" value="1"/>
</dbReference>
<dbReference type="GO" id="GO:0009318">
    <property type="term" value="C:exodeoxyribonuclease VII complex"/>
    <property type="evidence" value="ECO:0007669"/>
    <property type="project" value="UniProtKB-UniRule"/>
</dbReference>
<dbReference type="AlphaFoldDB" id="A0AAU7DWL3"/>
<evidence type="ECO:0000256" key="7">
    <source>
        <dbReference type="SAM" id="MobiDB-lite"/>
    </source>
</evidence>
<organism evidence="10">
    <name type="scientific">Jonesiaceae bacterium BS-20</name>
    <dbReference type="NCBI Taxonomy" id="3120821"/>
    <lineage>
        <taxon>Bacteria</taxon>
        <taxon>Bacillati</taxon>
        <taxon>Actinomycetota</taxon>
        <taxon>Actinomycetes</taxon>
        <taxon>Micrococcales</taxon>
        <taxon>Jonesiaceae</taxon>
    </lineage>
</organism>
<keyword evidence="4 5" id="KW-0269">Exonuclease</keyword>
<evidence type="ECO:0000256" key="2">
    <source>
        <dbReference type="ARBA" id="ARBA00022722"/>
    </source>
</evidence>
<protein>
    <recommendedName>
        <fullName evidence="5">Exodeoxyribonuclease 7 large subunit</fullName>
        <ecNumber evidence="5">3.1.11.6</ecNumber>
    </recommendedName>
    <alternativeName>
        <fullName evidence="5">Exodeoxyribonuclease VII large subunit</fullName>
        <shortName evidence="5">Exonuclease VII large subunit</shortName>
    </alternativeName>
</protein>
<dbReference type="InterPro" id="IPR025824">
    <property type="entry name" value="OB-fold_nuc-bd_dom"/>
</dbReference>
<dbReference type="PANTHER" id="PTHR30008">
    <property type="entry name" value="EXODEOXYRIBONUCLEASE 7 LARGE SUBUNIT"/>
    <property type="match status" value="1"/>
</dbReference>
<dbReference type="NCBIfam" id="TIGR00237">
    <property type="entry name" value="xseA"/>
    <property type="match status" value="1"/>
</dbReference>